<evidence type="ECO:0000256" key="14">
    <source>
        <dbReference type="ARBA" id="ARBA00023296"/>
    </source>
</evidence>
<sequence length="235" mass="27134">MRRMRFRRFRPRRVVRPRRVIRRRRFARRRRGNRRYDVHTFRMKPGTYVATINPGTNGGYSVSGEAVVLNQLPVTFTGLTLLYTHIRILKAVFKFIPMYTQRNWPGDNDAQELPEILSCQWYGPALDVDTNPATSYNAMRADPLSRSHAWNRSFTRVLYPKVNYFVGSTIFADNTAPDVDTGVAMKKMPWVRTSGANAYNNMALGGMYSGGVGSPNSHPIKYRVERTYYVQARKI</sequence>
<organism evidence="16 17">
    <name type="scientific">Pacific flying fox associated cyclovirus-2</name>
    <dbReference type="NCBI Taxonomy" id="1795984"/>
    <lineage>
        <taxon>Viruses</taxon>
        <taxon>Monodnaviria</taxon>
        <taxon>Shotokuvirae</taxon>
        <taxon>Cressdnaviricota</taxon>
        <taxon>Arfiviricetes</taxon>
        <taxon>Cirlivirales</taxon>
        <taxon>Circoviridae</taxon>
        <taxon>Cyclovirus</taxon>
        <taxon>Cyclovirus pea</taxon>
    </lineage>
</organism>
<evidence type="ECO:0000256" key="2">
    <source>
        <dbReference type="ARBA" id="ARBA00004328"/>
    </source>
</evidence>
<comment type="similarity">
    <text evidence="3">Belongs to the circoviridae capsid protein family.</text>
</comment>
<keyword evidence="12" id="KW-1164">Virus endocytosis by host</keyword>
<dbReference type="GeneID" id="37617132"/>
<evidence type="ECO:0000313" key="16">
    <source>
        <dbReference type="EMBL" id="AMH87651.1"/>
    </source>
</evidence>
<evidence type="ECO:0000256" key="9">
    <source>
        <dbReference type="ARBA" id="ARBA00022595"/>
    </source>
</evidence>
<evidence type="ECO:0000256" key="15">
    <source>
        <dbReference type="ARBA" id="ARBA00046863"/>
    </source>
</evidence>
<evidence type="ECO:0000256" key="8">
    <source>
        <dbReference type="ARBA" id="ARBA00022581"/>
    </source>
</evidence>
<evidence type="ECO:0000256" key="12">
    <source>
        <dbReference type="ARBA" id="ARBA00022890"/>
    </source>
</evidence>
<dbReference type="GO" id="GO:0039615">
    <property type="term" value="C:T=1 icosahedral viral capsid"/>
    <property type="evidence" value="ECO:0007669"/>
    <property type="project" value="UniProtKB-KW"/>
</dbReference>
<dbReference type="GO" id="GO:0075732">
    <property type="term" value="P:viral penetration into host nucleus"/>
    <property type="evidence" value="ECO:0007669"/>
    <property type="project" value="UniProtKB-KW"/>
</dbReference>
<evidence type="ECO:0000256" key="1">
    <source>
        <dbReference type="ARBA" id="ARBA00004147"/>
    </source>
</evidence>
<dbReference type="EMBL" id="KT732786">
    <property type="protein sequence ID" value="AMH87651.1"/>
    <property type="molecule type" value="Genomic_DNA"/>
</dbReference>
<keyword evidence="13" id="KW-0238">DNA-binding</keyword>
<dbReference type="GO" id="GO:0042025">
    <property type="term" value="C:host cell nucleus"/>
    <property type="evidence" value="ECO:0007669"/>
    <property type="project" value="UniProtKB-SubCell"/>
</dbReference>
<evidence type="ECO:0000256" key="4">
    <source>
        <dbReference type="ARBA" id="ARBA00022431"/>
    </source>
</evidence>
<reference evidence="17" key="1">
    <citation type="journal article" date="2016" name="Infect. Genet. Evol.">
        <title>Cycloviruses, gemycircularviruses and other novel replication-associated protein encoding circular viruses in Pacific flying fox (Pteropus tonganus) faeces.</title>
        <authorList>
            <person name="Male M.F."/>
            <person name="Kraberger S."/>
            <person name="Stainton D."/>
            <person name="Kami V."/>
            <person name="Varsani A."/>
        </authorList>
    </citation>
    <scope>NUCLEOTIDE SEQUENCE [LARGE SCALE GENOMIC DNA]</scope>
</reference>
<evidence type="ECO:0000256" key="3">
    <source>
        <dbReference type="ARBA" id="ARBA00010301"/>
    </source>
</evidence>
<keyword evidence="9" id="KW-1162">Viral penetration into host cytoplasm</keyword>
<keyword evidence="8" id="KW-0945">Host-virus interaction</keyword>
<protein>
    <submittedName>
        <fullName evidence="16">Capsid protein</fullName>
    </submittedName>
</protein>
<dbReference type="GO" id="GO:0019069">
    <property type="term" value="P:viral capsid assembly"/>
    <property type="evidence" value="ECO:0007669"/>
    <property type="project" value="InterPro"/>
</dbReference>
<dbReference type="GO" id="GO:0003677">
    <property type="term" value="F:DNA binding"/>
    <property type="evidence" value="ECO:0007669"/>
    <property type="project" value="UniProtKB-KW"/>
</dbReference>
<keyword evidence="17" id="KW-1185">Reference proteome</keyword>
<dbReference type="Proteomes" id="UP000163459">
    <property type="component" value="Segment"/>
</dbReference>
<evidence type="ECO:0000256" key="6">
    <source>
        <dbReference type="ARBA" id="ARBA00022561"/>
    </source>
</evidence>
<dbReference type="KEGG" id="vg:37617132"/>
<dbReference type="GO" id="GO:0043657">
    <property type="term" value="C:host cell"/>
    <property type="evidence" value="ECO:0007669"/>
    <property type="project" value="GOC"/>
</dbReference>
<comment type="subunit">
    <text evidence="15">Homomultimer. Assembles in the nucleus, presumably in an immature form, then migrates to the cytoplasm once assembled as mature virion. Interacts with Rep; this interaction relocates Rep into the nucleus.</text>
</comment>
<name>A0A140CTJ4_9CIRC</name>
<dbReference type="GO" id="GO:0075509">
    <property type="term" value="P:endocytosis involved in viral entry into host cell"/>
    <property type="evidence" value="ECO:0007669"/>
    <property type="project" value="UniProtKB-KW"/>
</dbReference>
<keyword evidence="4" id="KW-1140">T=1 icosahedral capsid protein</keyword>
<comment type="subcellular location">
    <subcellularLocation>
        <location evidence="1">Host nucleus</location>
    </subcellularLocation>
    <subcellularLocation>
        <location evidence="2">Virion</location>
    </subcellularLocation>
</comment>
<evidence type="ECO:0000256" key="7">
    <source>
        <dbReference type="ARBA" id="ARBA00022562"/>
    </source>
</evidence>
<keyword evidence="5" id="KW-1163">Viral penetration into host nucleus</keyword>
<accession>A0A140CTJ4</accession>
<evidence type="ECO:0000256" key="13">
    <source>
        <dbReference type="ARBA" id="ARBA00023125"/>
    </source>
</evidence>
<dbReference type="Gene3D" id="2.60.120.950">
    <property type="entry name" value="Circovirus capsid protein"/>
    <property type="match status" value="1"/>
</dbReference>
<dbReference type="GO" id="GO:0019062">
    <property type="term" value="P:virion attachment to host cell"/>
    <property type="evidence" value="ECO:0007669"/>
    <property type="project" value="UniProtKB-KW"/>
</dbReference>
<evidence type="ECO:0000256" key="10">
    <source>
        <dbReference type="ARBA" id="ARBA00022804"/>
    </source>
</evidence>
<keyword evidence="6" id="KW-0167">Capsid protein</keyword>
<proteinExistence type="inferred from homology"/>
<keyword evidence="11" id="KW-0946">Virion</keyword>
<keyword evidence="7" id="KW-1048">Host nucleus</keyword>
<dbReference type="InterPro" id="IPR003383">
    <property type="entry name" value="Circovirus_capsid"/>
</dbReference>
<dbReference type="RefSeq" id="YP_009506299.1">
    <property type="nucleotide sequence ID" value="NC_038403.1"/>
</dbReference>
<evidence type="ECO:0000256" key="11">
    <source>
        <dbReference type="ARBA" id="ARBA00022844"/>
    </source>
</evidence>
<dbReference type="OrthoDB" id="31146at10239"/>
<dbReference type="InterPro" id="IPR038652">
    <property type="entry name" value="Circovirus_capsid_sf"/>
</dbReference>
<evidence type="ECO:0000256" key="5">
    <source>
        <dbReference type="ARBA" id="ARBA00022524"/>
    </source>
</evidence>
<evidence type="ECO:0000313" key="17">
    <source>
        <dbReference type="Proteomes" id="UP000163459"/>
    </source>
</evidence>
<dbReference type="Pfam" id="PF02443">
    <property type="entry name" value="Circo_capsid"/>
    <property type="match status" value="1"/>
</dbReference>
<keyword evidence="14" id="KW-1160">Virus entry into host cell</keyword>
<keyword evidence="10" id="KW-1161">Viral attachment to host cell</keyword>